<protein>
    <recommendedName>
        <fullName evidence="2">DUF5689 domain-containing protein</fullName>
    </recommendedName>
</protein>
<evidence type="ECO:0000313" key="4">
    <source>
        <dbReference type="Proteomes" id="UP000092612"/>
    </source>
</evidence>
<dbReference type="Gene3D" id="2.60.120.200">
    <property type="match status" value="1"/>
</dbReference>
<dbReference type="Pfam" id="PF18942">
    <property type="entry name" value="DUF5689"/>
    <property type="match status" value="1"/>
</dbReference>
<dbReference type="PROSITE" id="PS51257">
    <property type="entry name" value="PROKAR_LIPOPROTEIN"/>
    <property type="match status" value="1"/>
</dbReference>
<dbReference type="KEGG" id="prn:BW723_07230"/>
<evidence type="ECO:0000313" key="3">
    <source>
        <dbReference type="EMBL" id="OBY67492.1"/>
    </source>
</evidence>
<name>A0A1B8U6L5_9FLAO</name>
<sequence>MKTNKIYGFLSLLIAFSVFSCVADSDFAVPNVIVVEPDITANSNLLAVQSALIQEYNSSENVVYTFYENEDNPTYVEAYVVSTDATGNFYKKLIVQDKPENPTAGLEIVLNKTSLSETYEVGRKIYIKLDGLSVSYDDGESIGSINPENGVPGKYVLGVLDGGQVYDIPSTEIENHIWRSATIVDIVPTAIQLQDITDAHINTMIQLTSSQFLKSDLTTTFAGESYDEYDGFRTIYECETEATIQLQTSTFASFKSNVVPQGKGIFKGVLSKDYTSEFLVAIINTPSDIDFTDDTRCDPLVLECSGTSGGETVLFSENFEGFNSYDSEGWDNINIDGTSTDWFLDSFNSTYSRISAFNSDESDANVWLVTPTINMDNTTGEELFFDIQASYFTGTNLSVFVSSNYSGDPTTATWLRLDAVIPTGPKNSFGTFNTVGPINISCLDGDINIGFFYEGSDPVATTRYHLDNVKILGN</sequence>
<feature type="signal peptide" evidence="1">
    <location>
        <begin position="1"/>
        <end position="20"/>
    </location>
</feature>
<keyword evidence="4" id="KW-1185">Reference proteome</keyword>
<proteinExistence type="predicted"/>
<comment type="caution">
    <text evidence="3">The sequence shown here is derived from an EMBL/GenBank/DDBJ whole genome shotgun (WGS) entry which is preliminary data.</text>
</comment>
<organism evidence="3 4">
    <name type="scientific">Polaribacter reichenbachii</name>
    <dbReference type="NCBI Taxonomy" id="996801"/>
    <lineage>
        <taxon>Bacteria</taxon>
        <taxon>Pseudomonadati</taxon>
        <taxon>Bacteroidota</taxon>
        <taxon>Flavobacteriia</taxon>
        <taxon>Flavobacteriales</taxon>
        <taxon>Flavobacteriaceae</taxon>
    </lineage>
</organism>
<dbReference type="Proteomes" id="UP000092612">
    <property type="component" value="Unassembled WGS sequence"/>
</dbReference>
<dbReference type="AlphaFoldDB" id="A0A1B8U6L5"/>
<keyword evidence="1" id="KW-0732">Signal</keyword>
<dbReference type="OrthoDB" id="1492759at2"/>
<dbReference type="RefSeq" id="WP_068356801.1">
    <property type="nucleotide sequence ID" value="NZ_CP019337.1"/>
</dbReference>
<gene>
    <name evidence="3" type="ORF">LPB301_02260</name>
</gene>
<feature type="domain" description="DUF5689" evidence="2">
    <location>
        <begin position="68"/>
        <end position="289"/>
    </location>
</feature>
<evidence type="ECO:0000256" key="1">
    <source>
        <dbReference type="SAM" id="SignalP"/>
    </source>
</evidence>
<accession>A0A1B8U6L5</accession>
<evidence type="ECO:0000259" key="2">
    <source>
        <dbReference type="Pfam" id="PF18942"/>
    </source>
</evidence>
<dbReference type="STRING" id="996801.BW723_07230"/>
<feature type="chain" id="PRO_5008616055" description="DUF5689 domain-containing protein" evidence="1">
    <location>
        <begin position="21"/>
        <end position="474"/>
    </location>
</feature>
<dbReference type="NCBIfam" id="NF038128">
    <property type="entry name" value="choice_anch_J"/>
    <property type="match status" value="1"/>
</dbReference>
<dbReference type="InterPro" id="IPR043744">
    <property type="entry name" value="DUF5689"/>
</dbReference>
<dbReference type="EMBL" id="LSFL01000004">
    <property type="protein sequence ID" value="OBY67492.1"/>
    <property type="molecule type" value="Genomic_DNA"/>
</dbReference>
<reference evidence="4" key="1">
    <citation type="submission" date="2016-02" db="EMBL/GenBank/DDBJ databases">
        <title>Paenibacillus sp. LPB0068, isolated from Crassostrea gigas.</title>
        <authorList>
            <person name="Shin S.-K."/>
            <person name="Yi H."/>
        </authorList>
    </citation>
    <scope>NUCLEOTIDE SEQUENCE [LARGE SCALE GENOMIC DNA]</scope>
    <source>
        <strain evidence="4">KCTC 23969</strain>
    </source>
</reference>